<dbReference type="InterPro" id="IPR006124">
    <property type="entry name" value="Metalloenzyme"/>
</dbReference>
<evidence type="ECO:0000256" key="5">
    <source>
        <dbReference type="ARBA" id="ARBA00023152"/>
    </source>
</evidence>
<dbReference type="PIRSF" id="PIRSF006392">
    <property type="entry name" value="IPGAM_arch"/>
    <property type="match status" value="1"/>
</dbReference>
<evidence type="ECO:0000256" key="3">
    <source>
        <dbReference type="ARBA" id="ARBA00004921"/>
    </source>
</evidence>
<keyword evidence="8" id="KW-1185">Reference proteome</keyword>
<keyword evidence="5" id="KW-0324">Glycolysis</keyword>
<dbReference type="CDD" id="cd16011">
    <property type="entry name" value="iPGM_like"/>
    <property type="match status" value="1"/>
</dbReference>
<comment type="similarity">
    <text evidence="4">Belongs to the BPG-independent phosphoglycerate mutase family. A-PGAM subfamily.</text>
</comment>
<evidence type="ECO:0000256" key="1">
    <source>
        <dbReference type="ARBA" id="ARBA00000370"/>
    </source>
</evidence>
<evidence type="ECO:0000313" key="8">
    <source>
        <dbReference type="Proteomes" id="UP000695562"/>
    </source>
</evidence>
<comment type="catalytic activity">
    <reaction evidence="1">
        <text>(2R)-2-phosphoglycerate = (2R)-3-phosphoglycerate</text>
        <dbReference type="Rhea" id="RHEA:15901"/>
        <dbReference type="ChEBI" id="CHEBI:58272"/>
        <dbReference type="ChEBI" id="CHEBI:58289"/>
        <dbReference type="EC" id="5.4.2.12"/>
    </reaction>
</comment>
<evidence type="ECO:0000256" key="2">
    <source>
        <dbReference type="ARBA" id="ARBA00002315"/>
    </source>
</evidence>
<dbReference type="InterPro" id="IPR017850">
    <property type="entry name" value="Alkaline_phosphatase_core_sf"/>
</dbReference>
<accession>A0A8J4PUE3</accession>
<comment type="pathway">
    <text evidence="3">Carbohydrate degradation.</text>
</comment>
<dbReference type="GO" id="GO:0004619">
    <property type="term" value="F:phosphoglycerate mutase activity"/>
    <property type="evidence" value="ECO:0007669"/>
    <property type="project" value="UniProtKB-EC"/>
</dbReference>
<dbReference type="SUPFAM" id="SSF53649">
    <property type="entry name" value="Alkaline phosphatase-like"/>
    <property type="match status" value="1"/>
</dbReference>
<comment type="caution">
    <text evidence="7">The sequence shown here is derived from an EMBL/GenBank/DDBJ whole genome shotgun (WGS) entry which is preliminary data.</text>
</comment>
<dbReference type="Pfam" id="PF01676">
    <property type="entry name" value="Metalloenzyme"/>
    <property type="match status" value="1"/>
</dbReference>
<evidence type="ECO:0000256" key="4">
    <source>
        <dbReference type="ARBA" id="ARBA00005524"/>
    </source>
</evidence>
<dbReference type="AlphaFoldDB" id="A0A8J4PUE3"/>
<dbReference type="GO" id="GO:0006096">
    <property type="term" value="P:glycolytic process"/>
    <property type="evidence" value="ECO:0007669"/>
    <property type="project" value="UniProtKB-KW"/>
</dbReference>
<dbReference type="InterPro" id="IPR004456">
    <property type="entry name" value="Pglycerate_mutase_ApgM"/>
</dbReference>
<dbReference type="OrthoDB" id="113620at2759"/>
<dbReference type="Gene3D" id="3.40.720.10">
    <property type="entry name" value="Alkaline Phosphatase, subunit A"/>
    <property type="match status" value="2"/>
</dbReference>
<evidence type="ECO:0000313" key="7">
    <source>
        <dbReference type="EMBL" id="KAF2074108.1"/>
    </source>
</evidence>
<dbReference type="Proteomes" id="UP000695562">
    <property type="component" value="Unassembled WGS sequence"/>
</dbReference>
<name>A0A8J4PUE3_9MYCE</name>
<dbReference type="PANTHER" id="PTHR31209:SF0">
    <property type="entry name" value="METALLOENZYME DOMAIN-CONTAINING PROTEIN"/>
    <property type="match status" value="1"/>
</dbReference>
<dbReference type="GO" id="GO:0046872">
    <property type="term" value="F:metal ion binding"/>
    <property type="evidence" value="ECO:0007669"/>
    <property type="project" value="InterPro"/>
</dbReference>
<protein>
    <recommendedName>
        <fullName evidence="6">Metalloenzyme domain-containing protein</fullName>
    </recommendedName>
</protein>
<sequence length="439" mass="47959">MTDPKMVFVMVDGLGDASLPQYNRQTTLQAANTPTMDAMAETGINGSMDPVEPGLACGSDTAHLSIFGYDPRTYYRGRGAFESMGAGLEMRPGDIAFKSNFATMDKTTGIVTSRRADRNFEHLGPTLCEYLTGLKLPSFPQYQVDVKYATEHRCGVRVRGANLTDAISGTDPLKDNLPLLKAEPLNDSFDAQLTSKVVNELSLEIQKALEDHPINVERRKQGLPPANVVLLRGCGVCVEAPTFQEKYNLKAFMIAPTCIIAGLGMSIKIDIVDAPGGTGDYHTDLQSKADTLITTLLDQDKQYQFGFLHIKAVDDAGHDKNAPLKVEFLEKIDKMLADIIKRLAVAQQQGLGLFSLCLTGDHSTPVLTGDHSCEPVPFTICKPILVDQKLTSSKSNSNFEFIDNVCKFSEIDCIKGVLGRFPGSQLMSPIILNYMKINP</sequence>
<evidence type="ECO:0000259" key="6">
    <source>
        <dbReference type="Pfam" id="PF01676"/>
    </source>
</evidence>
<gene>
    <name evidence="7" type="ORF">CYY_004593</name>
</gene>
<feature type="domain" description="Metalloenzyme" evidence="6">
    <location>
        <begin position="5"/>
        <end position="386"/>
    </location>
</feature>
<organism evidence="7 8">
    <name type="scientific">Polysphondylium violaceum</name>
    <dbReference type="NCBI Taxonomy" id="133409"/>
    <lineage>
        <taxon>Eukaryota</taxon>
        <taxon>Amoebozoa</taxon>
        <taxon>Evosea</taxon>
        <taxon>Eumycetozoa</taxon>
        <taxon>Dictyostelia</taxon>
        <taxon>Dictyosteliales</taxon>
        <taxon>Dictyosteliaceae</taxon>
        <taxon>Polysphondylium</taxon>
    </lineage>
</organism>
<dbReference type="PANTHER" id="PTHR31209">
    <property type="entry name" value="COFACTOR-INDEPENDENT PHOSPHOGLYCERATE MUTASE"/>
    <property type="match status" value="1"/>
</dbReference>
<reference evidence="7" key="1">
    <citation type="submission" date="2020-01" db="EMBL/GenBank/DDBJ databases">
        <title>Development of genomics and gene disruption for Polysphondylium violaceum indicates a role for the polyketide synthase stlB in stalk morphogenesis.</title>
        <authorList>
            <person name="Narita B."/>
            <person name="Kawabe Y."/>
            <person name="Kin K."/>
            <person name="Saito T."/>
            <person name="Gibbs R."/>
            <person name="Kuspa A."/>
            <person name="Muzny D."/>
            <person name="Queller D."/>
            <person name="Richards S."/>
            <person name="Strassman J."/>
            <person name="Sucgang R."/>
            <person name="Worley K."/>
            <person name="Schaap P."/>
        </authorList>
    </citation>
    <scope>NUCLEOTIDE SEQUENCE</scope>
    <source>
        <strain evidence="7">QSvi11</strain>
    </source>
</reference>
<dbReference type="NCBIfam" id="TIGR00306">
    <property type="entry name" value="apgM"/>
    <property type="match status" value="1"/>
</dbReference>
<dbReference type="EMBL" id="AJWJ01000165">
    <property type="protein sequence ID" value="KAF2074108.1"/>
    <property type="molecule type" value="Genomic_DNA"/>
</dbReference>
<proteinExistence type="inferred from homology"/>
<dbReference type="Pfam" id="PF10143">
    <property type="entry name" value="PhosphMutase"/>
    <property type="match status" value="1"/>
</dbReference>
<comment type="function">
    <text evidence="2">Catalyzes the interconversion of 2-phosphoglycerate and 3-phosphoglycerate.</text>
</comment>